<dbReference type="HOGENOM" id="CLU_3181676_0_0_9"/>
<reference evidence="1 2" key="1">
    <citation type="submission" date="2011-04" db="EMBL/GenBank/DDBJ databases">
        <authorList>
            <person name="Muzny D."/>
            <person name="Qin X."/>
            <person name="Deng J."/>
            <person name="Jiang H."/>
            <person name="Liu Y."/>
            <person name="Qu J."/>
            <person name="Song X.-Z."/>
            <person name="Zhang L."/>
            <person name="Thornton R."/>
            <person name="Coyle M."/>
            <person name="Francisco L."/>
            <person name="Jackson L."/>
            <person name="Javaid M."/>
            <person name="Korchina V."/>
            <person name="Kovar C."/>
            <person name="Mata R."/>
            <person name="Mathew T."/>
            <person name="Ngo R."/>
            <person name="Nguyen L."/>
            <person name="Nguyen N."/>
            <person name="Okwuonu G."/>
            <person name="Ongeri F."/>
            <person name="Pham C."/>
            <person name="Simmons D."/>
            <person name="Wilczek-Boney K."/>
            <person name="Hale W."/>
            <person name="Jakkamsetti A."/>
            <person name="Pham P."/>
            <person name="Ruth R."/>
            <person name="San Lucas F."/>
            <person name="Warren J."/>
            <person name="Zhang J."/>
            <person name="Zhao Z."/>
            <person name="Zhou C."/>
            <person name="Zhu D."/>
            <person name="Lee S."/>
            <person name="Bess C."/>
            <person name="Blankenburg K."/>
            <person name="Forbes L."/>
            <person name="Fu Q."/>
            <person name="Gubbala S."/>
            <person name="Hirani K."/>
            <person name="Jayaseelan J.C."/>
            <person name="Lara F."/>
            <person name="Munidasa M."/>
            <person name="Palculict T."/>
            <person name="Patil S."/>
            <person name="Pu L.-L."/>
            <person name="Saada N."/>
            <person name="Tang L."/>
            <person name="Weissenberger G."/>
            <person name="Zhu Y."/>
            <person name="Hemphill L."/>
            <person name="Shang Y."/>
            <person name="Youmans B."/>
            <person name="Ayvaz T."/>
            <person name="Ross M."/>
            <person name="Santibanez J."/>
            <person name="Aqrawi P."/>
            <person name="Gross S."/>
            <person name="Joshi V."/>
            <person name="Fowler G."/>
            <person name="Nazareth L."/>
            <person name="Reid J."/>
            <person name="Worley K."/>
            <person name="Petrosino J."/>
            <person name="Highlander S."/>
            <person name="Gibbs R."/>
        </authorList>
    </citation>
    <scope>NUCLEOTIDE SEQUENCE [LARGE SCALE GENOMIC DNA]</scope>
    <source>
        <strain evidence="1 2">DSM 2778</strain>
    </source>
</reference>
<dbReference type="Proteomes" id="UP000004067">
    <property type="component" value="Unassembled WGS sequence"/>
</dbReference>
<organism evidence="1 2">
    <name type="scientific">Centipeda periodontii DSM 2778</name>
    <dbReference type="NCBI Taxonomy" id="888060"/>
    <lineage>
        <taxon>Bacteria</taxon>
        <taxon>Bacillati</taxon>
        <taxon>Bacillota</taxon>
        <taxon>Negativicutes</taxon>
        <taxon>Selenomonadales</taxon>
        <taxon>Selenomonadaceae</taxon>
        <taxon>Centipeda</taxon>
    </lineage>
</organism>
<keyword evidence="2" id="KW-1185">Reference proteome</keyword>
<dbReference type="AlphaFoldDB" id="F5RL50"/>
<dbReference type="STRING" id="888060.HMPREF9081_1017"/>
<evidence type="ECO:0000313" key="2">
    <source>
        <dbReference type="Proteomes" id="UP000004067"/>
    </source>
</evidence>
<gene>
    <name evidence="1" type="ORF">HMPREF9081_1017</name>
</gene>
<dbReference type="EMBL" id="AFHQ01000029">
    <property type="protein sequence ID" value="EGK60636.1"/>
    <property type="molecule type" value="Genomic_DNA"/>
</dbReference>
<name>F5RL50_9FIRM</name>
<accession>F5RL50</accession>
<proteinExistence type="predicted"/>
<sequence length="46" mass="5167">MQSQKNCPIGTLLSFSARDRKADSMDVLCAPFCSLCKEAFYMMKEA</sequence>
<comment type="caution">
    <text evidence="1">The sequence shown here is derived from an EMBL/GenBank/DDBJ whole genome shotgun (WGS) entry which is preliminary data.</text>
</comment>
<evidence type="ECO:0000313" key="1">
    <source>
        <dbReference type="EMBL" id="EGK60636.1"/>
    </source>
</evidence>
<protein>
    <submittedName>
        <fullName evidence="1">Uncharacterized protein</fullName>
    </submittedName>
</protein>